<keyword evidence="3" id="KW-1185">Reference proteome</keyword>
<dbReference type="InterPro" id="IPR037257">
    <property type="entry name" value="T2SS_E_N_sf"/>
</dbReference>
<dbReference type="InterPro" id="IPR011989">
    <property type="entry name" value="ARM-like"/>
</dbReference>
<feature type="region of interest" description="Disordered" evidence="1">
    <location>
        <begin position="665"/>
        <end position="691"/>
    </location>
</feature>
<accession>A0A328C7V2</accession>
<dbReference type="SUPFAM" id="SSF48371">
    <property type="entry name" value="ARM repeat"/>
    <property type="match status" value="1"/>
</dbReference>
<dbReference type="EMBL" id="QHKO01000006">
    <property type="protein sequence ID" value="RAL21215.1"/>
    <property type="molecule type" value="Genomic_DNA"/>
</dbReference>
<dbReference type="InterPro" id="IPR016024">
    <property type="entry name" value="ARM-type_fold"/>
</dbReference>
<evidence type="ECO:0000313" key="3">
    <source>
        <dbReference type="Proteomes" id="UP000249169"/>
    </source>
</evidence>
<dbReference type="OrthoDB" id="5479536at2"/>
<proteinExistence type="predicted"/>
<evidence type="ECO:0000313" key="2">
    <source>
        <dbReference type="EMBL" id="RAL21215.1"/>
    </source>
</evidence>
<organism evidence="2 3">
    <name type="scientific">Lujinxingia litoralis</name>
    <dbReference type="NCBI Taxonomy" id="2211119"/>
    <lineage>
        <taxon>Bacteria</taxon>
        <taxon>Deltaproteobacteria</taxon>
        <taxon>Bradymonadales</taxon>
        <taxon>Lujinxingiaceae</taxon>
        <taxon>Lujinxingia</taxon>
    </lineage>
</organism>
<feature type="region of interest" description="Disordered" evidence="1">
    <location>
        <begin position="505"/>
        <end position="628"/>
    </location>
</feature>
<dbReference type="Gene3D" id="1.25.10.10">
    <property type="entry name" value="Leucine-rich Repeat Variant"/>
    <property type="match status" value="1"/>
</dbReference>
<evidence type="ECO:0000256" key="1">
    <source>
        <dbReference type="SAM" id="MobiDB-lite"/>
    </source>
</evidence>
<gene>
    <name evidence="2" type="ORF">DL240_13870</name>
</gene>
<name>A0A328C7V2_9DELT</name>
<sequence>MDLGRQDKVIDRLVDEGWVEPELRSVLRREFGADAASALLSRSALSETVLLESLSLHFGLPPAGYGEGLFIERELLGELGEDLVREYELVPVRRRMGEGADVLVVEPLNAMARGIVEARLGGQLREYVWPRMRFLQARHVFLGDELPEFAANYLREHPVPMGYATSGDQPELYELLKTSVSLRADQWEAQEVQDFFESCFDRDALLKALLGLAGGQLTKRLIVVVGKSGVQPYFQEDWPELDASLNDVSVLRARRTQAVVDSTLLEREALLTGDADALELGPLYEVLGANAPPLLAMIPVRIGGRAAMALVGAPFDAQSGVRLDVLEETGSFDGLVEAASQVGKQLEELIRRAKVGLLPPPAERIPTLPSPHRTLGLGYEESLVEMQIASRQRERHRWEIVDISQVIEEASQPWEEPSEARKEEVDVAPSEGLEGHESGVDVAPSEGLEGHESGVDVAPRELSISQESSRTDALVELPPFPAPSEVSEPLSGRASLENTANFSPAAFSAESDSPGREESLSFGAVSSGSEDESDDEPSLTQNFSPASFSDARGDARSTALSPDPAATFFGMPALSPQESFSGEDVSEPVAAEGRADQGWNDILNEVSEEQASLEGERGARLSGGEDKKQEVFASERSEGEGAVELEAFEESNAVASEGGTCVKAERGKGEALESARPAPTAELHPVPGEGVEKSASVFGATGGGTGIRGLNIPADASGVPKAQIFRRPRRRQEVGVGRSDVIREEESQVTELGDSATGHTFLGVGEVRSVRVGPHSISEISEPVRDELSTGGRAVQAKEWLAEMERSEAEQAQPRETLRMSPARRTRGVGELLEHMERDALVTPHSVPVEALEEILDSGPVAVDISESLLMLEAHDRDLAFAAAEHVATAGSSMLSPLEELFPGRIFVDRYQYTSQTLPPVSDHGPVLDALVRLGRPALQVVRKYIAHPSLELRFYATYLLTELPADDLLYELLGRLFDRDLQTRQIAQRVLFVYRHHGDFENLVIEPLRHELAQNGEDFRVEQAAENLRMLKDLQAIPLLVDALIHHGGRVQRRLHRALREITLQPLGPSPSEWRRWWFDAHDTPRWRWLVDAMNSPDEELRWLAFDEIEELPGLDLNYHPEQPSRLRARAQSELAEYFVRGRQG</sequence>
<feature type="compositionally biased region" description="Basic and acidic residues" evidence="1">
    <location>
        <begin position="614"/>
        <end position="628"/>
    </location>
</feature>
<reference evidence="2 3" key="1">
    <citation type="submission" date="2018-05" db="EMBL/GenBank/DDBJ databases">
        <title>Lujinxingia marina gen. nov. sp. nov., a new facultative anaerobic member of the class Deltaproteobacteria, and proposal of Lujinxingaceae fam. nov.</title>
        <authorList>
            <person name="Li C.-M."/>
        </authorList>
    </citation>
    <scope>NUCLEOTIDE SEQUENCE [LARGE SCALE GENOMIC DNA]</scope>
    <source>
        <strain evidence="2 3">B210</strain>
    </source>
</reference>
<dbReference type="AlphaFoldDB" id="A0A328C7V2"/>
<dbReference type="SUPFAM" id="SSF160246">
    <property type="entry name" value="EspE N-terminal domain-like"/>
    <property type="match status" value="1"/>
</dbReference>
<dbReference type="Proteomes" id="UP000249169">
    <property type="component" value="Unassembled WGS sequence"/>
</dbReference>
<comment type="caution">
    <text evidence="2">The sequence shown here is derived from an EMBL/GenBank/DDBJ whole genome shotgun (WGS) entry which is preliminary data.</text>
</comment>
<protein>
    <submittedName>
        <fullName evidence="2">Uncharacterized protein</fullName>
    </submittedName>
</protein>
<dbReference type="RefSeq" id="WP_111730503.1">
    <property type="nucleotide sequence ID" value="NZ_QHKO01000006.1"/>
</dbReference>
<feature type="region of interest" description="Disordered" evidence="1">
    <location>
        <begin position="410"/>
        <end position="457"/>
    </location>
</feature>